<dbReference type="OrthoDB" id="2121828at2759"/>
<dbReference type="AlphaFoldDB" id="A0A834MDS1"/>
<dbReference type="GO" id="GO:0005886">
    <property type="term" value="C:plasma membrane"/>
    <property type="evidence" value="ECO:0007669"/>
    <property type="project" value="TreeGrafter"/>
</dbReference>
<dbReference type="GO" id="GO:0006826">
    <property type="term" value="P:iron ion transport"/>
    <property type="evidence" value="ECO:0007669"/>
    <property type="project" value="TreeGrafter"/>
</dbReference>
<dbReference type="CDD" id="cd13858">
    <property type="entry name" value="CuRO_1_tcLCC2_insect_like"/>
    <property type="match status" value="1"/>
</dbReference>
<keyword evidence="2" id="KW-0479">Metal-binding</keyword>
<dbReference type="FunFam" id="2.60.40.420:FF:000045">
    <property type="entry name" value="Laccase 2"/>
    <property type="match status" value="1"/>
</dbReference>
<dbReference type="InterPro" id="IPR011706">
    <property type="entry name" value="Cu-oxidase_C"/>
</dbReference>
<dbReference type="Proteomes" id="UP000625711">
    <property type="component" value="Unassembled WGS sequence"/>
</dbReference>
<evidence type="ECO:0000256" key="5">
    <source>
        <dbReference type="SAM" id="Phobius"/>
    </source>
</evidence>
<reference evidence="9" key="1">
    <citation type="submission" date="2020-08" db="EMBL/GenBank/DDBJ databases">
        <title>Genome sequencing and assembly of the red palm weevil Rhynchophorus ferrugineus.</title>
        <authorList>
            <person name="Dias G.B."/>
            <person name="Bergman C.M."/>
            <person name="Manee M."/>
        </authorList>
    </citation>
    <scope>NUCLEOTIDE SEQUENCE</scope>
    <source>
        <strain evidence="9">AA-2017</strain>
        <tissue evidence="9">Whole larva</tissue>
    </source>
</reference>
<keyword evidence="5" id="KW-0812">Transmembrane</keyword>
<evidence type="ECO:0000313" key="10">
    <source>
        <dbReference type="Proteomes" id="UP000625711"/>
    </source>
</evidence>
<evidence type="ECO:0000259" key="6">
    <source>
        <dbReference type="Pfam" id="PF00394"/>
    </source>
</evidence>
<name>A0A834MDS1_RHYFE</name>
<comment type="similarity">
    <text evidence="1">Belongs to the multicopper oxidase family.</text>
</comment>
<organism evidence="9 10">
    <name type="scientific">Rhynchophorus ferrugineus</name>
    <name type="common">Red palm weevil</name>
    <name type="synonym">Curculio ferrugineus</name>
    <dbReference type="NCBI Taxonomy" id="354439"/>
    <lineage>
        <taxon>Eukaryota</taxon>
        <taxon>Metazoa</taxon>
        <taxon>Ecdysozoa</taxon>
        <taxon>Arthropoda</taxon>
        <taxon>Hexapoda</taxon>
        <taxon>Insecta</taxon>
        <taxon>Pterygota</taxon>
        <taxon>Neoptera</taxon>
        <taxon>Endopterygota</taxon>
        <taxon>Coleoptera</taxon>
        <taxon>Polyphaga</taxon>
        <taxon>Cucujiformia</taxon>
        <taxon>Curculionidae</taxon>
        <taxon>Dryophthorinae</taxon>
        <taxon>Rhynchophorus</taxon>
    </lineage>
</organism>
<dbReference type="GO" id="GO:0016491">
    <property type="term" value="F:oxidoreductase activity"/>
    <property type="evidence" value="ECO:0007669"/>
    <property type="project" value="UniProtKB-KW"/>
</dbReference>
<keyword evidence="5" id="KW-0472">Membrane</keyword>
<keyword evidence="5" id="KW-1133">Transmembrane helix</keyword>
<dbReference type="InterPro" id="IPR001117">
    <property type="entry name" value="Cu-oxidase_2nd"/>
</dbReference>
<protein>
    <submittedName>
        <fullName evidence="9">Uncharacterized protein</fullName>
    </submittedName>
</protein>
<feature type="domain" description="Plastocyanin-like" evidence="7">
    <location>
        <begin position="466"/>
        <end position="588"/>
    </location>
</feature>
<feature type="domain" description="Plastocyanin-like" evidence="8">
    <location>
        <begin position="94"/>
        <end position="200"/>
    </location>
</feature>
<dbReference type="CDD" id="cd13905">
    <property type="entry name" value="CuRO_3_tcLLC2_insect_like"/>
    <property type="match status" value="1"/>
</dbReference>
<comment type="caution">
    <text evidence="9">The sequence shown here is derived from an EMBL/GenBank/DDBJ whole genome shotgun (WGS) entry which is preliminary data.</text>
</comment>
<feature type="transmembrane region" description="Helical" evidence="5">
    <location>
        <begin position="12"/>
        <end position="31"/>
    </location>
</feature>
<keyword evidence="10" id="KW-1185">Reference proteome</keyword>
<evidence type="ECO:0000256" key="2">
    <source>
        <dbReference type="ARBA" id="ARBA00022723"/>
    </source>
</evidence>
<dbReference type="PANTHER" id="PTHR11709:SF394">
    <property type="entry name" value="FI03373P-RELATED"/>
    <property type="match status" value="1"/>
</dbReference>
<evidence type="ECO:0000256" key="1">
    <source>
        <dbReference type="ARBA" id="ARBA00010609"/>
    </source>
</evidence>
<sequence length="614" mass="69427">MTALSTSQNIFLRLSILLGMAAAVVTVLYLTPLPDQNIKSCDRPCHELDWPMICRYKLNIEMYQTNKHICENCRRNSSGSSSQCTNIFCQLTEDSNPRSIITANRQIPGPSIQVCQNDILIVDVINKVPGKSVTLHWRGQPNHEAPFMDGVPMVTQCPIASHTVFQYKFRASHAGTHFYHAFTDTDRSNGLFGALVVRKADKIEPHRKLYDLDLKEHLIILSEWSDPSTSKTLLINGKAPSERGSALSLFTVQPGKRYRFRTAFVNSESGCPVTLTIDQHLMRVIALDGNPIVPYESNSLTISKGERVDFVLKANRMKGAFYLTARSTCSESDLNGLAVVNYKNSDRNIEIKSIKDTTKLTRDFDTSLCPSKLGSVCLQDVKSLEKMPEELRESEVDRKIYLDIDFRDPRRNLNEHDGLASDLRSKIYRINNLTFVYPSSPLLTQPMDVPSTLICNELMVPEACRASDICECVHLETIPLGQSVEVILIDQTGDAKGHTFHFHGYHFYIVASRQFNRVMTRDEIKQLDEENRLVKRNLNNPARKDTVTIPKFGVVILRFSANNPGLWMFRDENPQGWTKGLDVVFEVGERHEMVATPSNFPSCGNYIGPEFFLL</sequence>
<dbReference type="GO" id="GO:0005507">
    <property type="term" value="F:copper ion binding"/>
    <property type="evidence" value="ECO:0007669"/>
    <property type="project" value="InterPro"/>
</dbReference>
<feature type="domain" description="Plastocyanin-like" evidence="6">
    <location>
        <begin position="227"/>
        <end position="344"/>
    </location>
</feature>
<dbReference type="InterPro" id="IPR011707">
    <property type="entry name" value="Cu-oxidase-like_N"/>
</dbReference>
<dbReference type="Pfam" id="PF07731">
    <property type="entry name" value="Cu-oxidase_2"/>
    <property type="match status" value="1"/>
</dbReference>
<keyword evidence="4" id="KW-0186">Copper</keyword>
<accession>A0A834MDS1</accession>
<dbReference type="Gene3D" id="2.60.40.420">
    <property type="entry name" value="Cupredoxins - blue copper proteins"/>
    <property type="match status" value="3"/>
</dbReference>
<dbReference type="SUPFAM" id="SSF49503">
    <property type="entry name" value="Cupredoxins"/>
    <property type="match status" value="3"/>
</dbReference>
<dbReference type="InterPro" id="IPR045087">
    <property type="entry name" value="Cu-oxidase_fam"/>
</dbReference>
<evidence type="ECO:0000313" key="9">
    <source>
        <dbReference type="EMBL" id="KAF7277936.1"/>
    </source>
</evidence>
<evidence type="ECO:0000259" key="7">
    <source>
        <dbReference type="Pfam" id="PF07731"/>
    </source>
</evidence>
<dbReference type="InterPro" id="IPR008972">
    <property type="entry name" value="Cupredoxin"/>
</dbReference>
<evidence type="ECO:0000259" key="8">
    <source>
        <dbReference type="Pfam" id="PF07732"/>
    </source>
</evidence>
<dbReference type="PANTHER" id="PTHR11709">
    <property type="entry name" value="MULTI-COPPER OXIDASE"/>
    <property type="match status" value="1"/>
</dbReference>
<proteinExistence type="inferred from homology"/>
<gene>
    <name evidence="9" type="ORF">GWI33_009052</name>
</gene>
<dbReference type="EMBL" id="JAACXV010000411">
    <property type="protein sequence ID" value="KAF7277936.1"/>
    <property type="molecule type" value="Genomic_DNA"/>
</dbReference>
<dbReference type="Pfam" id="PF00394">
    <property type="entry name" value="Cu-oxidase"/>
    <property type="match status" value="1"/>
</dbReference>
<keyword evidence="3" id="KW-0560">Oxidoreductase</keyword>
<dbReference type="Pfam" id="PF07732">
    <property type="entry name" value="Cu-oxidase_3"/>
    <property type="match status" value="1"/>
</dbReference>
<evidence type="ECO:0000256" key="3">
    <source>
        <dbReference type="ARBA" id="ARBA00023002"/>
    </source>
</evidence>
<evidence type="ECO:0000256" key="4">
    <source>
        <dbReference type="ARBA" id="ARBA00023008"/>
    </source>
</evidence>